<feature type="compositionally biased region" description="Basic and acidic residues" evidence="1">
    <location>
        <begin position="470"/>
        <end position="479"/>
    </location>
</feature>
<feature type="region of interest" description="Disordered" evidence="1">
    <location>
        <begin position="505"/>
        <end position="559"/>
    </location>
</feature>
<feature type="region of interest" description="Disordered" evidence="1">
    <location>
        <begin position="71"/>
        <end position="95"/>
    </location>
</feature>
<sequence>MRSDLKHILHPNDSSSHSTSTTDLSPASYSSTPSAFHHSTATRHPVSAVYTSAAIVSATASPVISQSTPVLLHHNSDHPHQSNRQSPAIGNPPATTASFWTAINIPPSSTSLLHTSSGTGSSNRGPASQTSTTPTPTLSSHTTPRRPSSSQDSSAPSANSYPNSDQSTTIYSTLDTKPSATSTSGPTTPPSPSPSPSPLQHSCIVKSPAANYQSTATQTSFSEFSMQSSPHPQERPNSSHTVKDSTPDPAPSHIYPSPYTESSPGHQSPLEVNSTGPTVLPVERASLSNVNPAEAMATTLPQPNVPTSAVPVVDGRTSITAWPFVNGPSAPAGLMQLNRSSPAKCQRCTTMHTAFRDHLKQLEQPSNMAESLDKMGGLSDMVRNINKHCEDCQKIQNESSANGTGRHVPQHPQTNIATFEGEENGSKGKKRKEPMDASHPGDRLTHKQARLQSGSPAPSRAASPLPPAREAPEITDARNLRPSNDAKIPAHLVPHVGPHTAEILNLPGAPQQRPHVRPRDDWSNMWSDAEYEKKRKEKDRKDSVPVLTPAGEAVEVLPR</sequence>
<feature type="compositionally biased region" description="Polar residues" evidence="1">
    <location>
        <begin position="82"/>
        <end position="95"/>
    </location>
</feature>
<feature type="region of interest" description="Disordered" evidence="1">
    <location>
        <begin position="399"/>
        <end position="490"/>
    </location>
</feature>
<feature type="compositionally biased region" description="Polar residues" evidence="1">
    <location>
        <begin position="27"/>
        <end position="38"/>
    </location>
</feature>
<dbReference type="AlphaFoldDB" id="A0A9P9ITV7"/>
<evidence type="ECO:0000313" key="3">
    <source>
        <dbReference type="Proteomes" id="UP000700596"/>
    </source>
</evidence>
<accession>A0A9P9ITV7</accession>
<feature type="compositionally biased region" description="Basic and acidic residues" evidence="1">
    <location>
        <begin position="433"/>
        <end position="445"/>
    </location>
</feature>
<feature type="compositionally biased region" description="Low complexity" evidence="1">
    <location>
        <begin position="11"/>
        <end position="26"/>
    </location>
</feature>
<keyword evidence="3" id="KW-1185">Reference proteome</keyword>
<organism evidence="2 3">
    <name type="scientific">Dendryphion nanum</name>
    <dbReference type="NCBI Taxonomy" id="256645"/>
    <lineage>
        <taxon>Eukaryota</taxon>
        <taxon>Fungi</taxon>
        <taxon>Dikarya</taxon>
        <taxon>Ascomycota</taxon>
        <taxon>Pezizomycotina</taxon>
        <taxon>Dothideomycetes</taxon>
        <taxon>Pleosporomycetidae</taxon>
        <taxon>Pleosporales</taxon>
        <taxon>Torulaceae</taxon>
        <taxon>Dendryphion</taxon>
    </lineage>
</organism>
<gene>
    <name evidence="2" type="ORF">B0J11DRAFT_219741</name>
</gene>
<protein>
    <submittedName>
        <fullName evidence="2">Uncharacterized protein</fullName>
    </submittedName>
</protein>
<feature type="compositionally biased region" description="Polar residues" evidence="1">
    <location>
        <begin position="166"/>
        <end position="176"/>
    </location>
</feature>
<name>A0A9P9ITV7_9PLEO</name>
<dbReference type="EMBL" id="JAGMWT010000003">
    <property type="protein sequence ID" value="KAH7132196.1"/>
    <property type="molecule type" value="Genomic_DNA"/>
</dbReference>
<comment type="caution">
    <text evidence="2">The sequence shown here is derived from an EMBL/GenBank/DDBJ whole genome shotgun (WGS) entry which is preliminary data.</text>
</comment>
<feature type="region of interest" description="Disordered" evidence="1">
    <location>
        <begin position="214"/>
        <end position="277"/>
    </location>
</feature>
<feature type="region of interest" description="Disordered" evidence="1">
    <location>
        <begin position="1"/>
        <end position="38"/>
    </location>
</feature>
<feature type="region of interest" description="Disordered" evidence="1">
    <location>
        <begin position="110"/>
        <end position="202"/>
    </location>
</feature>
<feature type="compositionally biased region" description="Pro residues" evidence="1">
    <location>
        <begin position="187"/>
        <end position="197"/>
    </location>
</feature>
<evidence type="ECO:0000256" key="1">
    <source>
        <dbReference type="SAM" id="MobiDB-lite"/>
    </source>
</evidence>
<feature type="compositionally biased region" description="Polar residues" evidence="1">
    <location>
        <begin position="259"/>
        <end position="277"/>
    </location>
</feature>
<dbReference type="Proteomes" id="UP000700596">
    <property type="component" value="Unassembled WGS sequence"/>
</dbReference>
<reference evidence="2" key="1">
    <citation type="journal article" date="2021" name="Nat. Commun.">
        <title>Genetic determinants of endophytism in the Arabidopsis root mycobiome.</title>
        <authorList>
            <person name="Mesny F."/>
            <person name="Miyauchi S."/>
            <person name="Thiergart T."/>
            <person name="Pickel B."/>
            <person name="Atanasova L."/>
            <person name="Karlsson M."/>
            <person name="Huettel B."/>
            <person name="Barry K.W."/>
            <person name="Haridas S."/>
            <person name="Chen C."/>
            <person name="Bauer D."/>
            <person name="Andreopoulos W."/>
            <person name="Pangilinan J."/>
            <person name="LaButti K."/>
            <person name="Riley R."/>
            <person name="Lipzen A."/>
            <person name="Clum A."/>
            <person name="Drula E."/>
            <person name="Henrissat B."/>
            <person name="Kohler A."/>
            <person name="Grigoriev I.V."/>
            <person name="Martin F.M."/>
            <person name="Hacquard S."/>
        </authorList>
    </citation>
    <scope>NUCLEOTIDE SEQUENCE</scope>
    <source>
        <strain evidence="2">MPI-CAGE-CH-0243</strain>
    </source>
</reference>
<feature type="compositionally biased region" description="Basic and acidic residues" evidence="1">
    <location>
        <begin position="530"/>
        <end position="543"/>
    </location>
</feature>
<proteinExistence type="predicted"/>
<feature type="compositionally biased region" description="Low complexity" evidence="1">
    <location>
        <begin position="110"/>
        <end position="165"/>
    </location>
</feature>
<evidence type="ECO:0000313" key="2">
    <source>
        <dbReference type="EMBL" id="KAH7132196.1"/>
    </source>
</evidence>
<feature type="compositionally biased region" description="Polar residues" evidence="1">
    <location>
        <begin position="214"/>
        <end position="240"/>
    </location>
</feature>